<protein>
    <submittedName>
        <fullName evidence="1">Uncharacterized protein</fullName>
    </submittedName>
</protein>
<name>A0A8S0QFC7_OLEEU</name>
<proteinExistence type="predicted"/>
<sequence length="123" mass="13976">MTIQGLIIEVWAATVKEFEGISTTKYHQAKEITRELETETGVFFNWAWWLLRGSQRSKQGLNFSDVHNIKHESHFFFFVDFVAGPEKELISVASPPSSVREGGDGNEEVGKGSVLIWAIFRED</sequence>
<dbReference type="EMBL" id="CACTIH010001850">
    <property type="protein sequence ID" value="CAA2965888.1"/>
    <property type="molecule type" value="Genomic_DNA"/>
</dbReference>
<reference evidence="1 2" key="1">
    <citation type="submission" date="2019-12" db="EMBL/GenBank/DDBJ databases">
        <authorList>
            <person name="Alioto T."/>
            <person name="Alioto T."/>
            <person name="Gomez Garrido J."/>
        </authorList>
    </citation>
    <scope>NUCLEOTIDE SEQUENCE [LARGE SCALE GENOMIC DNA]</scope>
</reference>
<keyword evidence="2" id="KW-1185">Reference proteome</keyword>
<gene>
    <name evidence="1" type="ORF">OLEA9_A122035</name>
</gene>
<organism evidence="1 2">
    <name type="scientific">Olea europaea subsp. europaea</name>
    <dbReference type="NCBI Taxonomy" id="158383"/>
    <lineage>
        <taxon>Eukaryota</taxon>
        <taxon>Viridiplantae</taxon>
        <taxon>Streptophyta</taxon>
        <taxon>Embryophyta</taxon>
        <taxon>Tracheophyta</taxon>
        <taxon>Spermatophyta</taxon>
        <taxon>Magnoliopsida</taxon>
        <taxon>eudicotyledons</taxon>
        <taxon>Gunneridae</taxon>
        <taxon>Pentapetalae</taxon>
        <taxon>asterids</taxon>
        <taxon>lamiids</taxon>
        <taxon>Lamiales</taxon>
        <taxon>Oleaceae</taxon>
        <taxon>Oleeae</taxon>
        <taxon>Olea</taxon>
    </lineage>
</organism>
<evidence type="ECO:0000313" key="2">
    <source>
        <dbReference type="Proteomes" id="UP000594638"/>
    </source>
</evidence>
<evidence type="ECO:0000313" key="1">
    <source>
        <dbReference type="EMBL" id="CAA2965888.1"/>
    </source>
</evidence>
<comment type="caution">
    <text evidence="1">The sequence shown here is derived from an EMBL/GenBank/DDBJ whole genome shotgun (WGS) entry which is preliminary data.</text>
</comment>
<accession>A0A8S0QFC7</accession>
<dbReference type="AlphaFoldDB" id="A0A8S0QFC7"/>
<dbReference type="Proteomes" id="UP000594638">
    <property type="component" value="Unassembled WGS sequence"/>
</dbReference>
<dbReference type="Gramene" id="OE9A122035T1">
    <property type="protein sequence ID" value="OE9A122035C1"/>
    <property type="gene ID" value="OE9A122035"/>
</dbReference>